<dbReference type="FunFam" id="1.10.472.80:FF:000011">
    <property type="entry name" value="TBC1 domain family member 30"/>
    <property type="match status" value="1"/>
</dbReference>
<proteinExistence type="predicted"/>
<feature type="region of interest" description="Disordered" evidence="1">
    <location>
        <begin position="511"/>
        <end position="590"/>
    </location>
</feature>
<accession>A0A7R9LLF9</accession>
<dbReference type="InterPro" id="IPR035969">
    <property type="entry name" value="Rab-GAP_TBC_sf"/>
</dbReference>
<feature type="region of interest" description="Disordered" evidence="1">
    <location>
        <begin position="689"/>
        <end position="738"/>
    </location>
</feature>
<dbReference type="PANTHER" id="PTHR13399">
    <property type="entry name" value="TRANSLOCON-ASSOCIATED PROTEIN TRAP , GAMMA SUBUNIT"/>
    <property type="match status" value="1"/>
</dbReference>
<evidence type="ECO:0000256" key="1">
    <source>
        <dbReference type="SAM" id="MobiDB-lite"/>
    </source>
</evidence>
<dbReference type="Gene3D" id="1.10.472.80">
    <property type="entry name" value="Ypt/Rab-GAP domain of gyp1p, domain 3"/>
    <property type="match status" value="1"/>
</dbReference>
<name>A0A7R9LLF9_9ACAR</name>
<feature type="compositionally biased region" description="Polar residues" evidence="1">
    <location>
        <begin position="551"/>
        <end position="560"/>
    </location>
</feature>
<feature type="compositionally biased region" description="Low complexity" evidence="1">
    <location>
        <begin position="415"/>
        <end position="428"/>
    </location>
</feature>
<dbReference type="Pfam" id="PF15733">
    <property type="entry name" value="DUF4682"/>
    <property type="match status" value="1"/>
</dbReference>
<dbReference type="InterPro" id="IPR032738">
    <property type="entry name" value="Tbc1d30_C"/>
</dbReference>
<dbReference type="PROSITE" id="PS50086">
    <property type="entry name" value="TBC_RABGAP"/>
    <property type="match status" value="1"/>
</dbReference>
<dbReference type="SMART" id="SM00164">
    <property type="entry name" value="TBC"/>
    <property type="match status" value="1"/>
</dbReference>
<feature type="domain" description="Rab-GAP TBC" evidence="2">
    <location>
        <begin position="1"/>
        <end position="150"/>
    </location>
</feature>
<organism evidence="3">
    <name type="scientific">Oppiella nova</name>
    <dbReference type="NCBI Taxonomy" id="334625"/>
    <lineage>
        <taxon>Eukaryota</taxon>
        <taxon>Metazoa</taxon>
        <taxon>Ecdysozoa</taxon>
        <taxon>Arthropoda</taxon>
        <taxon>Chelicerata</taxon>
        <taxon>Arachnida</taxon>
        <taxon>Acari</taxon>
        <taxon>Acariformes</taxon>
        <taxon>Sarcoptiformes</taxon>
        <taxon>Oribatida</taxon>
        <taxon>Brachypylina</taxon>
        <taxon>Oppioidea</taxon>
        <taxon>Oppiidae</taxon>
        <taxon>Oppiella</taxon>
    </lineage>
</organism>
<dbReference type="GO" id="GO:0005783">
    <property type="term" value="C:endoplasmic reticulum"/>
    <property type="evidence" value="ECO:0007669"/>
    <property type="project" value="TreeGrafter"/>
</dbReference>
<reference evidence="3" key="1">
    <citation type="submission" date="2020-11" db="EMBL/GenBank/DDBJ databases">
        <authorList>
            <person name="Tran Van P."/>
        </authorList>
    </citation>
    <scope>NUCLEOTIDE SEQUENCE</scope>
</reference>
<dbReference type="AlphaFoldDB" id="A0A7R9LLF9"/>
<keyword evidence="4" id="KW-1185">Reference proteome</keyword>
<feature type="region of interest" description="Disordered" evidence="1">
    <location>
        <begin position="415"/>
        <end position="452"/>
    </location>
</feature>
<dbReference type="Proteomes" id="UP000728032">
    <property type="component" value="Unassembled WGS sequence"/>
</dbReference>
<evidence type="ECO:0000313" key="3">
    <source>
        <dbReference type="EMBL" id="CAD7642671.1"/>
    </source>
</evidence>
<dbReference type="SUPFAM" id="SSF47923">
    <property type="entry name" value="Ypt/Rab-GAP domain of gyp1p"/>
    <property type="match status" value="1"/>
</dbReference>
<gene>
    <name evidence="3" type="ORF">ONB1V03_LOCUS3718</name>
</gene>
<feature type="compositionally biased region" description="Low complexity" evidence="1">
    <location>
        <begin position="512"/>
        <end position="525"/>
    </location>
</feature>
<feature type="compositionally biased region" description="Basic and acidic residues" evidence="1">
    <location>
        <begin position="429"/>
        <end position="440"/>
    </location>
</feature>
<dbReference type="EMBL" id="OC915977">
    <property type="protein sequence ID" value="CAD7642671.1"/>
    <property type="molecule type" value="Genomic_DNA"/>
</dbReference>
<dbReference type="InterPro" id="IPR000195">
    <property type="entry name" value="Rab-GAP-TBC_dom"/>
</dbReference>
<sequence length="771" mass="86533">MLSTNQLILYDINKSIDAFNGWTHTAVGYCQGFNMLAAIILKVMEGDVDDSLKVMIYLIEGVLPESYFANNLRGLSVDMAVFRDLLRMRLSTLAKHFDKLQYAGQDQSTGTSYEPPLINVFTMQWFLTLFTNCLPQSSVLRIWDLIFLEGNEVLLRAALAIWDCLADRILTVESADEFYSIMGVLTREMMEFGVTDTNELIKTICIMAPFPFPQLGELREKYMYNIRPLTSSLALVKRGLQIFQSDDEDECDVGDDQIMLANLYSTNAYNSHKIKDQSSRTPSPHSENVRISNTLANNVVSGGTGSQTNNFLSSTNIDSQRMTLDISLLKKQYAKLKERQRQAQVIITEGFQRANSSAFAKKEPLTMNHLLLGKTALISKRPKRPSPVIQTVTRANYEPKSPRALRNRSNTVANLLSNKTNNNNNHKNSTNERKKYDKSSKGLTETPESETISWTEIKLEKKRHKFQRKMSEPVLTSFQESSCEDNSCFSSITAGAVDDIEIVVTRQQMKASNESLNSSSSSSTELCDDDHLNDNSSDFASSPEVYRKNRSLPTNHHQLANDNNKDNNNSETQRPVFQVSDDGPESYQLNDKSLSRGLAANHHQMTSETNNDNNNTDNQRSVFEISNDFLESIQLSEKSFSRDLPANHHQSVNDNNNSDVQMSVLHVSDGCLSDEKSVTDSGDQCLTANNNGDCDSSIDHHRSDPIPTQMSAIDDNYVKPEARDSNSNSNSDTSKDAYQSIKSEISSLSLEQCIQKLNEKLVSLNDGNLQQ</sequence>
<dbReference type="Pfam" id="PF00566">
    <property type="entry name" value="RabGAP-TBC"/>
    <property type="match status" value="1"/>
</dbReference>
<evidence type="ECO:0000313" key="4">
    <source>
        <dbReference type="Proteomes" id="UP000728032"/>
    </source>
</evidence>
<dbReference type="OrthoDB" id="289721at2759"/>
<dbReference type="Gene3D" id="1.10.8.270">
    <property type="entry name" value="putative rabgap domain of human tbc1 domain family member 14 like domains"/>
    <property type="match status" value="1"/>
</dbReference>
<dbReference type="PANTHER" id="PTHR13399:SF4">
    <property type="entry name" value="TBC1 DOMAIN FAMILY MEMBER 30"/>
    <property type="match status" value="1"/>
</dbReference>
<evidence type="ECO:0000259" key="2">
    <source>
        <dbReference type="PROSITE" id="PS50086"/>
    </source>
</evidence>
<dbReference type="EMBL" id="CAJPVJ010001152">
    <property type="protein sequence ID" value="CAG2164158.1"/>
    <property type="molecule type" value="Genomic_DNA"/>
</dbReference>
<protein>
    <recommendedName>
        <fullName evidence="2">Rab-GAP TBC domain-containing protein</fullName>
    </recommendedName>
</protein>